<dbReference type="Proteomes" id="UP001163152">
    <property type="component" value="Chromosome"/>
</dbReference>
<evidence type="ECO:0000313" key="3">
    <source>
        <dbReference type="EMBL" id="WAL61794.1"/>
    </source>
</evidence>
<dbReference type="InterPro" id="IPR000120">
    <property type="entry name" value="Amidase"/>
</dbReference>
<protein>
    <submittedName>
        <fullName evidence="3">Amidase</fullName>
    </submittedName>
</protein>
<evidence type="ECO:0000259" key="2">
    <source>
        <dbReference type="Pfam" id="PF01425"/>
    </source>
</evidence>
<sequence>MANLTFTPAHQLAQMIRDRQVSAVEVLDAYLAQIAQHNSKLNAICTLDEENARNRAKQADEALGNGEIWGALHGVPVTIKDIFETAGLRTTAGYIPLKDYIPQHDATVVSRLRLAGAIIMGKTNMAELAGDYQSTNSLFPRVNNPWNLDYTPGGSSGGSAAAVAAGLSPLDLGNDIAGSVRQPAHFCGVYGLKPTDRRISTAGQIPEVPGMPVCIRQMITVGCFARSLEDLRLCFSLIAGADDRRPDVPPVPLDIPTGKSLQNLKIAWIDQWIEVPVAAEIRAAMQAVRQKLVQSNIQIDPWLPQDFDLSHILNLYGRLAAYINIYAQPVDRYNVRRSLTQIFRTATQGDQSLRKLGDFSRLLPELLNPSLKGYFETLTERDHLTAQLDRALEPWDVWLTPVAATVAFTHCPAWSAIDIDGKAYPHAVANGAYTMPFNLSGHPAVIIPIGQTQTGLPIGMQIVGKRWREMELLAIAQELDKVVGDFRNPLDY</sequence>
<dbReference type="EMBL" id="CP113797">
    <property type="protein sequence ID" value="WAL61794.1"/>
    <property type="molecule type" value="Genomic_DNA"/>
</dbReference>
<accession>A0A9E8ZEC3</accession>
<dbReference type="InterPro" id="IPR036928">
    <property type="entry name" value="AS_sf"/>
</dbReference>
<dbReference type="AlphaFoldDB" id="A0A9E8ZEC3"/>
<dbReference type="PANTHER" id="PTHR11895:SF7">
    <property type="entry name" value="GLUTAMYL-TRNA(GLN) AMIDOTRANSFERASE SUBUNIT A, MITOCHONDRIAL"/>
    <property type="match status" value="1"/>
</dbReference>
<gene>
    <name evidence="3" type="ORF">OXH18_07370</name>
</gene>
<dbReference type="PANTHER" id="PTHR11895">
    <property type="entry name" value="TRANSAMIDASE"/>
    <property type="match status" value="1"/>
</dbReference>
<evidence type="ECO:0000313" key="4">
    <source>
        <dbReference type="Proteomes" id="UP001163152"/>
    </source>
</evidence>
<dbReference type="SUPFAM" id="SSF75304">
    <property type="entry name" value="Amidase signature (AS) enzymes"/>
    <property type="match status" value="1"/>
</dbReference>
<organism evidence="3 4">
    <name type="scientific">Thermocoleostomius sinensis A174</name>
    <dbReference type="NCBI Taxonomy" id="2016057"/>
    <lineage>
        <taxon>Bacteria</taxon>
        <taxon>Bacillati</taxon>
        <taxon>Cyanobacteriota</taxon>
        <taxon>Cyanophyceae</taxon>
        <taxon>Oculatellales</taxon>
        <taxon>Oculatellaceae</taxon>
        <taxon>Thermocoleostomius</taxon>
    </lineage>
</organism>
<proteinExistence type="inferred from homology"/>
<dbReference type="RefSeq" id="WP_268611838.1">
    <property type="nucleotide sequence ID" value="NZ_CP113797.1"/>
</dbReference>
<dbReference type="InterPro" id="IPR023631">
    <property type="entry name" value="Amidase_dom"/>
</dbReference>
<dbReference type="PIRSF" id="PIRSF001221">
    <property type="entry name" value="Amidase_fungi"/>
    <property type="match status" value="1"/>
</dbReference>
<evidence type="ECO:0000256" key="1">
    <source>
        <dbReference type="ARBA" id="ARBA00009199"/>
    </source>
</evidence>
<comment type="similarity">
    <text evidence="1">Belongs to the amidase family.</text>
</comment>
<dbReference type="Gene3D" id="3.90.1300.10">
    <property type="entry name" value="Amidase signature (AS) domain"/>
    <property type="match status" value="1"/>
</dbReference>
<dbReference type="GO" id="GO:0003824">
    <property type="term" value="F:catalytic activity"/>
    <property type="evidence" value="ECO:0007669"/>
    <property type="project" value="InterPro"/>
</dbReference>
<reference evidence="3" key="1">
    <citation type="submission" date="2022-12" db="EMBL/GenBank/DDBJ databases">
        <title>Polyphasic identification of a Novel Hot-Spring Cyanobacterium Ocullathermofonsia sinensis gen nov. sp. nov. and Genomic Insights on its Adaptations to the Thermal Habitat.</title>
        <authorList>
            <person name="Daroch M."/>
            <person name="Tang J."/>
            <person name="Jiang Y."/>
        </authorList>
    </citation>
    <scope>NUCLEOTIDE SEQUENCE</scope>
    <source>
        <strain evidence="3">PKUAC-SCTA174</strain>
    </source>
</reference>
<keyword evidence="4" id="KW-1185">Reference proteome</keyword>
<feature type="domain" description="Amidase" evidence="2">
    <location>
        <begin position="25"/>
        <end position="473"/>
    </location>
</feature>
<name>A0A9E8ZEC3_9CYAN</name>
<dbReference type="Pfam" id="PF01425">
    <property type="entry name" value="Amidase"/>
    <property type="match status" value="1"/>
</dbReference>
<dbReference type="KEGG" id="tsin:OXH18_07370"/>